<feature type="domain" description="Glycosyltransferase 2-like" evidence="1">
    <location>
        <begin position="239"/>
        <end position="373"/>
    </location>
</feature>
<dbReference type="InterPro" id="IPR029044">
    <property type="entry name" value="Nucleotide-diphossugar_trans"/>
</dbReference>
<dbReference type="STRING" id="1334022.SAMN04487907_10873"/>
<gene>
    <name evidence="2" type="ORF">SAMN04487907_10873</name>
</gene>
<keyword evidence="3" id="KW-1185">Reference proteome</keyword>
<dbReference type="Pfam" id="PF00535">
    <property type="entry name" value="Glycos_transf_2"/>
    <property type="match status" value="1"/>
</dbReference>
<evidence type="ECO:0000259" key="1">
    <source>
        <dbReference type="Pfam" id="PF00535"/>
    </source>
</evidence>
<dbReference type="OrthoDB" id="1326385at2"/>
<dbReference type="Proteomes" id="UP000199438">
    <property type="component" value="Unassembled WGS sequence"/>
</dbReference>
<sequence length="508" mass="58885">MIKLIHQNSSKVCAIYKGEMQLDGYTGNLTKVFWKLAEDFPTEKIIWIEEAQQNNINEEALTKVFHHNLIMASCAVKTSFFSEDIGYVDQFPFANINRSVFYPTWLMSSDIGGIYALAILKFKKEFQQISNFEYLLNAIARLGQQHGLFCYHAPQLAIKKAKKLEYKATTKDLFSFTFQFYKKARGLILLFCFVHYKKIYPLLSFTSSGLKRNFFNTEIDFTDIEVKSSKPATDNTIDVIIPTIGRPEYLLDVLEDLKGQTLLPQKVIIVEQNPDKGSTSDFNFVAEEWPFHINHIFTHQTGACNARNLALQKVTADWVFFCDDDNKFDTNLLEGCFSKIKTYGLEILVTAYRSKSEVLLYKHAKQWGTFGAGNAIIKRALLQNVKFDRALEFGYGEDMDFGMQLRNKGVDIIYHPEIEIVHLKAPMGGFRTKIIKPWEQTKPIPKPSPTVMTFMQKNYSIPQIRAYKFILWFKFYKVQDIRNPLKYKKSMQQRWEASEAWARKIANK</sequence>
<dbReference type="InterPro" id="IPR050834">
    <property type="entry name" value="Glycosyltransf_2"/>
</dbReference>
<dbReference type="Gene3D" id="3.90.550.10">
    <property type="entry name" value="Spore Coat Polysaccharide Biosynthesis Protein SpsA, Chain A"/>
    <property type="match status" value="1"/>
</dbReference>
<proteinExistence type="predicted"/>
<protein>
    <recommendedName>
        <fullName evidence="1">Glycosyltransferase 2-like domain-containing protein</fullName>
    </recommendedName>
</protein>
<dbReference type="SUPFAM" id="SSF53448">
    <property type="entry name" value="Nucleotide-diphospho-sugar transferases"/>
    <property type="match status" value="1"/>
</dbReference>
<dbReference type="PANTHER" id="PTHR43685:SF2">
    <property type="entry name" value="GLYCOSYLTRANSFERASE 2-LIKE DOMAIN-CONTAINING PROTEIN"/>
    <property type="match status" value="1"/>
</dbReference>
<accession>A0A1I1LY59</accession>
<name>A0A1I1LY59_9FLAO</name>
<evidence type="ECO:0000313" key="3">
    <source>
        <dbReference type="Proteomes" id="UP000199438"/>
    </source>
</evidence>
<dbReference type="CDD" id="cd00761">
    <property type="entry name" value="Glyco_tranf_GTA_type"/>
    <property type="match status" value="1"/>
</dbReference>
<dbReference type="AlphaFoldDB" id="A0A1I1LY59"/>
<reference evidence="3" key="1">
    <citation type="submission" date="2016-10" db="EMBL/GenBank/DDBJ databases">
        <authorList>
            <person name="Varghese N."/>
            <person name="Submissions S."/>
        </authorList>
    </citation>
    <scope>NUCLEOTIDE SEQUENCE [LARGE SCALE GENOMIC DNA]</scope>
    <source>
        <strain evidence="3">DSM 24499</strain>
    </source>
</reference>
<dbReference type="EMBL" id="FOKV01000008">
    <property type="protein sequence ID" value="SFC74400.1"/>
    <property type="molecule type" value="Genomic_DNA"/>
</dbReference>
<dbReference type="PANTHER" id="PTHR43685">
    <property type="entry name" value="GLYCOSYLTRANSFERASE"/>
    <property type="match status" value="1"/>
</dbReference>
<dbReference type="InterPro" id="IPR001173">
    <property type="entry name" value="Glyco_trans_2-like"/>
</dbReference>
<organism evidence="2 3">
    <name type="scientific">Zunongwangia mangrovi</name>
    <dbReference type="NCBI Taxonomy" id="1334022"/>
    <lineage>
        <taxon>Bacteria</taxon>
        <taxon>Pseudomonadati</taxon>
        <taxon>Bacteroidota</taxon>
        <taxon>Flavobacteriia</taxon>
        <taxon>Flavobacteriales</taxon>
        <taxon>Flavobacteriaceae</taxon>
        <taxon>Zunongwangia</taxon>
    </lineage>
</organism>
<evidence type="ECO:0000313" key="2">
    <source>
        <dbReference type="EMBL" id="SFC74400.1"/>
    </source>
</evidence>